<evidence type="ECO:0000313" key="4">
    <source>
        <dbReference type="Proteomes" id="UP000554144"/>
    </source>
</evidence>
<proteinExistence type="predicted"/>
<reference evidence="3 4" key="1">
    <citation type="submission" date="2020-07" db="EMBL/GenBank/DDBJ databases">
        <title>Taxonomic revisions and descriptions of new bacterial species based on genomic comparisons in the high-G+C-content subgroup of the family Alcaligenaceae.</title>
        <authorList>
            <person name="Szabo A."/>
            <person name="Felfoldi T."/>
        </authorList>
    </citation>
    <scope>NUCLEOTIDE SEQUENCE [LARGE SCALE GENOMIC DNA]</scope>
    <source>
        <strain evidence="3 4">DSM 25667</strain>
    </source>
</reference>
<protein>
    <submittedName>
        <fullName evidence="3">Uncharacterized protein</fullName>
    </submittedName>
</protein>
<dbReference type="RefSeq" id="WP_130038748.1">
    <property type="nucleotide sequence ID" value="NZ_JACCEV010000001.1"/>
</dbReference>
<accession>A0A853GTF0</accession>
<evidence type="ECO:0000313" key="3">
    <source>
        <dbReference type="EMBL" id="NYT84056.1"/>
    </source>
</evidence>
<dbReference type="AlphaFoldDB" id="A0A853GTF0"/>
<feature type="coiled-coil region" evidence="1">
    <location>
        <begin position="57"/>
        <end position="84"/>
    </location>
</feature>
<feature type="transmembrane region" description="Helical" evidence="2">
    <location>
        <begin position="24"/>
        <end position="45"/>
    </location>
</feature>
<keyword evidence="4" id="KW-1185">Reference proteome</keyword>
<keyword evidence="1" id="KW-0175">Coiled coil</keyword>
<sequence length="252" mass="27370">MSNKDSVVHEGQVSSPTRPSGGKLLAVLALLVGLVAGAVAARYWFQSEASQQYNSMQQQLQSELDTRNSELEGARAKADALEGKLMVEESTRKGLEAGMQTLQSELGRVRDQLAFFDQLLPPGPKGSVSIRALEVERLGPTLQYKVLLMRNAPDDALFTGSMQFMANGTQADGKEAKIILKAVMAPGMREPDTAAAEEAVDVSKFSLSFDEFQRVNGLLDLPQGFVPNSVTLNVFEDKKIRVSRTVKLPATN</sequence>
<name>A0A853GTF0_9BURK</name>
<dbReference type="InterPro" id="IPR046703">
    <property type="entry name" value="DUF6776"/>
</dbReference>
<dbReference type="EMBL" id="JACCEV010000001">
    <property type="protein sequence ID" value="NYT84056.1"/>
    <property type="molecule type" value="Genomic_DNA"/>
</dbReference>
<comment type="caution">
    <text evidence="3">The sequence shown here is derived from an EMBL/GenBank/DDBJ whole genome shotgun (WGS) entry which is preliminary data.</text>
</comment>
<dbReference type="Pfam" id="PF20567">
    <property type="entry name" value="DUF6776"/>
    <property type="match status" value="1"/>
</dbReference>
<dbReference type="OrthoDB" id="8585321at2"/>
<keyword evidence="2" id="KW-0472">Membrane</keyword>
<keyword evidence="2" id="KW-0812">Transmembrane</keyword>
<dbReference type="Proteomes" id="UP000554144">
    <property type="component" value="Unassembled WGS sequence"/>
</dbReference>
<organism evidence="3 4">
    <name type="scientific">Pollutimonas harenae</name>
    <dbReference type="NCBI Taxonomy" id="657015"/>
    <lineage>
        <taxon>Bacteria</taxon>
        <taxon>Pseudomonadati</taxon>
        <taxon>Pseudomonadota</taxon>
        <taxon>Betaproteobacteria</taxon>
        <taxon>Burkholderiales</taxon>
        <taxon>Alcaligenaceae</taxon>
        <taxon>Pollutimonas</taxon>
    </lineage>
</organism>
<evidence type="ECO:0000256" key="2">
    <source>
        <dbReference type="SAM" id="Phobius"/>
    </source>
</evidence>
<evidence type="ECO:0000256" key="1">
    <source>
        <dbReference type="SAM" id="Coils"/>
    </source>
</evidence>
<keyword evidence="2" id="KW-1133">Transmembrane helix</keyword>
<gene>
    <name evidence="3" type="ORF">H0A62_00445</name>
</gene>